<dbReference type="SUPFAM" id="SSF54593">
    <property type="entry name" value="Glyoxalase/Bleomycin resistance protein/Dihydroxybiphenyl dioxygenase"/>
    <property type="match status" value="1"/>
</dbReference>
<sequence length="132" mass="14982">MIGHIGINVPDMRAAKDYYDALLPYLGYKEFFNSEEEIGYMPADDKPGTYLFLYPSQEPGGYSRHRTGLQHLAFAVRGRSAVEQAHAQAVALGSEVLHEPKEFPEYPPPYYAAFWLDPHGVMLEAVCHYDRD</sequence>
<name>A0ABV5IAM4_9ACTN</name>
<proteinExistence type="predicted"/>
<dbReference type="InterPro" id="IPR037523">
    <property type="entry name" value="VOC_core"/>
</dbReference>
<dbReference type="Pfam" id="PF00903">
    <property type="entry name" value="Glyoxalase"/>
    <property type="match status" value="1"/>
</dbReference>
<feature type="domain" description="VOC" evidence="1">
    <location>
        <begin position="1"/>
        <end position="128"/>
    </location>
</feature>
<dbReference type="PROSITE" id="PS51819">
    <property type="entry name" value="VOC"/>
    <property type="match status" value="1"/>
</dbReference>
<accession>A0ABV5IAM4</accession>
<dbReference type="InterPro" id="IPR029068">
    <property type="entry name" value="Glyas_Bleomycin-R_OHBP_Dase"/>
</dbReference>
<evidence type="ECO:0000313" key="3">
    <source>
        <dbReference type="Proteomes" id="UP001589647"/>
    </source>
</evidence>
<dbReference type="Gene3D" id="3.10.180.10">
    <property type="entry name" value="2,3-Dihydroxybiphenyl 1,2-Dioxygenase, domain 1"/>
    <property type="match status" value="1"/>
</dbReference>
<dbReference type="EMBL" id="JBHMEI010000004">
    <property type="protein sequence ID" value="MFB9201382.1"/>
    <property type="molecule type" value="Genomic_DNA"/>
</dbReference>
<dbReference type="Proteomes" id="UP001589647">
    <property type="component" value="Unassembled WGS sequence"/>
</dbReference>
<evidence type="ECO:0000259" key="1">
    <source>
        <dbReference type="PROSITE" id="PS51819"/>
    </source>
</evidence>
<dbReference type="PANTHER" id="PTHR35006:SF2">
    <property type="entry name" value="GLYOXALASE FAMILY PROTEIN (AFU_ORTHOLOGUE AFUA_5G14830)"/>
    <property type="match status" value="1"/>
</dbReference>
<organism evidence="2 3">
    <name type="scientific">Nonomuraea spiralis</name>
    <dbReference type="NCBI Taxonomy" id="46182"/>
    <lineage>
        <taxon>Bacteria</taxon>
        <taxon>Bacillati</taxon>
        <taxon>Actinomycetota</taxon>
        <taxon>Actinomycetes</taxon>
        <taxon>Streptosporangiales</taxon>
        <taxon>Streptosporangiaceae</taxon>
        <taxon>Nonomuraea</taxon>
    </lineage>
</organism>
<reference evidence="2 3" key="1">
    <citation type="submission" date="2024-09" db="EMBL/GenBank/DDBJ databases">
        <authorList>
            <person name="Sun Q."/>
            <person name="Mori K."/>
        </authorList>
    </citation>
    <scope>NUCLEOTIDE SEQUENCE [LARGE SCALE GENOMIC DNA]</scope>
    <source>
        <strain evidence="2 3">CCM 3426</strain>
    </source>
</reference>
<evidence type="ECO:0000313" key="2">
    <source>
        <dbReference type="EMBL" id="MFB9201382.1"/>
    </source>
</evidence>
<dbReference type="RefSeq" id="WP_189650046.1">
    <property type="nucleotide sequence ID" value="NZ_BMRC01000012.1"/>
</dbReference>
<protein>
    <submittedName>
        <fullName evidence="2">VOC family protein</fullName>
    </submittedName>
</protein>
<dbReference type="InterPro" id="IPR004360">
    <property type="entry name" value="Glyas_Fos-R_dOase_dom"/>
</dbReference>
<keyword evidence="3" id="KW-1185">Reference proteome</keyword>
<dbReference type="PANTHER" id="PTHR35006">
    <property type="entry name" value="GLYOXALASE FAMILY PROTEIN (AFU_ORTHOLOGUE AFUA_5G14830)"/>
    <property type="match status" value="1"/>
</dbReference>
<gene>
    <name evidence="2" type="ORF">ACFFV7_09290</name>
</gene>
<comment type="caution">
    <text evidence="2">The sequence shown here is derived from an EMBL/GenBank/DDBJ whole genome shotgun (WGS) entry which is preliminary data.</text>
</comment>